<sequence length="104" mass="11676">MRLDFEFKLAHAYPHIGEVISLDFEIRNSKISSRSCSLNTSLSMNVPKKPECQCKTHRHSGIAWEEFVPVCLLLGLSQVCFTSLGWATARTGDRRTFGSQCKVA</sequence>
<dbReference type="Proteomes" id="UP000735302">
    <property type="component" value="Unassembled WGS sequence"/>
</dbReference>
<organism evidence="1 2">
    <name type="scientific">Plakobranchus ocellatus</name>
    <dbReference type="NCBI Taxonomy" id="259542"/>
    <lineage>
        <taxon>Eukaryota</taxon>
        <taxon>Metazoa</taxon>
        <taxon>Spiralia</taxon>
        <taxon>Lophotrochozoa</taxon>
        <taxon>Mollusca</taxon>
        <taxon>Gastropoda</taxon>
        <taxon>Heterobranchia</taxon>
        <taxon>Euthyneura</taxon>
        <taxon>Panpulmonata</taxon>
        <taxon>Sacoglossa</taxon>
        <taxon>Placobranchoidea</taxon>
        <taxon>Plakobranchidae</taxon>
        <taxon>Plakobranchus</taxon>
    </lineage>
</organism>
<accession>A0AAV3Y0J5</accession>
<protein>
    <submittedName>
        <fullName evidence="1">Uncharacterized protein</fullName>
    </submittedName>
</protein>
<gene>
    <name evidence="1" type="ORF">PoB_000229300</name>
</gene>
<comment type="caution">
    <text evidence="1">The sequence shown here is derived from an EMBL/GenBank/DDBJ whole genome shotgun (WGS) entry which is preliminary data.</text>
</comment>
<dbReference type="AlphaFoldDB" id="A0AAV3Y0J5"/>
<name>A0AAV3Y0J5_9GAST</name>
<evidence type="ECO:0000313" key="1">
    <source>
        <dbReference type="EMBL" id="GFN75787.1"/>
    </source>
</evidence>
<dbReference type="EMBL" id="BLXT01000298">
    <property type="protein sequence ID" value="GFN75787.1"/>
    <property type="molecule type" value="Genomic_DNA"/>
</dbReference>
<keyword evidence="2" id="KW-1185">Reference proteome</keyword>
<reference evidence="1 2" key="1">
    <citation type="journal article" date="2021" name="Elife">
        <title>Chloroplast acquisition without the gene transfer in kleptoplastic sea slugs, Plakobranchus ocellatus.</title>
        <authorList>
            <person name="Maeda T."/>
            <person name="Takahashi S."/>
            <person name="Yoshida T."/>
            <person name="Shimamura S."/>
            <person name="Takaki Y."/>
            <person name="Nagai Y."/>
            <person name="Toyoda A."/>
            <person name="Suzuki Y."/>
            <person name="Arimoto A."/>
            <person name="Ishii H."/>
            <person name="Satoh N."/>
            <person name="Nishiyama T."/>
            <person name="Hasebe M."/>
            <person name="Maruyama T."/>
            <person name="Minagawa J."/>
            <person name="Obokata J."/>
            <person name="Shigenobu S."/>
        </authorList>
    </citation>
    <scope>NUCLEOTIDE SEQUENCE [LARGE SCALE GENOMIC DNA]</scope>
</reference>
<evidence type="ECO:0000313" key="2">
    <source>
        <dbReference type="Proteomes" id="UP000735302"/>
    </source>
</evidence>
<proteinExistence type="predicted"/>